<keyword evidence="1" id="KW-1133">Transmembrane helix</keyword>
<evidence type="ECO:0000256" key="1">
    <source>
        <dbReference type="SAM" id="Phobius"/>
    </source>
</evidence>
<dbReference type="RefSeq" id="WP_272436406.1">
    <property type="nucleotide sequence ID" value="NZ_JAMQKB010000007.1"/>
</dbReference>
<dbReference type="AlphaFoldDB" id="A0A9X3WR91"/>
<evidence type="ECO:0000313" key="3">
    <source>
        <dbReference type="Proteomes" id="UP001145050"/>
    </source>
</evidence>
<dbReference type="EMBL" id="JAMQKB010000007">
    <property type="protein sequence ID" value="MDC3424602.1"/>
    <property type="molecule type" value="Genomic_DNA"/>
</dbReference>
<feature type="transmembrane region" description="Helical" evidence="1">
    <location>
        <begin position="123"/>
        <end position="142"/>
    </location>
</feature>
<gene>
    <name evidence="2" type="ORF">NC797_08775</name>
</gene>
<name>A0A9X3WR91_9BACI</name>
<accession>A0A9X3WR91</accession>
<feature type="transmembrane region" description="Helical" evidence="1">
    <location>
        <begin position="29"/>
        <end position="47"/>
    </location>
</feature>
<feature type="transmembrane region" description="Helical" evidence="1">
    <location>
        <begin position="6"/>
        <end position="22"/>
    </location>
</feature>
<protein>
    <submittedName>
        <fullName evidence="2">Uncharacterized protein</fullName>
    </submittedName>
</protein>
<feature type="transmembrane region" description="Helical" evidence="1">
    <location>
        <begin position="90"/>
        <end position="111"/>
    </location>
</feature>
<proteinExistence type="predicted"/>
<sequence length="153" mass="18372">MLNQVLLWIGLIAPWFTLFFMKTDSIKRYMPVSVFVSLLLTIIYEIAYTFEWWTLKVYIVPWGFITNVTFVYGIFLIGTIWIFHFTYRNFKVYLITNSIVDAIFAFGFLQLTEWLGVDEFVNLPLWGAYLIMLSLAFIIYFYQRWQEGIFRTN</sequence>
<feature type="transmembrane region" description="Helical" evidence="1">
    <location>
        <begin position="59"/>
        <end position="83"/>
    </location>
</feature>
<organism evidence="2 3">
    <name type="scientific">Terrihalobacillus insolitus</name>
    <dbReference type="NCBI Taxonomy" id="2950438"/>
    <lineage>
        <taxon>Bacteria</taxon>
        <taxon>Bacillati</taxon>
        <taxon>Bacillota</taxon>
        <taxon>Bacilli</taxon>
        <taxon>Bacillales</taxon>
        <taxon>Bacillaceae</taxon>
        <taxon>Terrihalobacillus</taxon>
    </lineage>
</organism>
<comment type="caution">
    <text evidence="2">The sequence shown here is derived from an EMBL/GenBank/DDBJ whole genome shotgun (WGS) entry which is preliminary data.</text>
</comment>
<keyword evidence="3" id="KW-1185">Reference proteome</keyword>
<evidence type="ECO:0000313" key="2">
    <source>
        <dbReference type="EMBL" id="MDC3424602.1"/>
    </source>
</evidence>
<keyword evidence="1" id="KW-0812">Transmembrane</keyword>
<reference evidence="2" key="1">
    <citation type="submission" date="2022-06" db="EMBL/GenBank/DDBJ databases">
        <title>Aquibacillus sp. a new bacterium isolated from soil saline samples.</title>
        <authorList>
            <person name="Galisteo C."/>
            <person name="De La Haba R."/>
            <person name="Sanchez-Porro C."/>
            <person name="Ventosa A."/>
        </authorList>
    </citation>
    <scope>NUCLEOTIDE SEQUENCE</scope>
    <source>
        <strain evidence="2">3ASR75-11</strain>
    </source>
</reference>
<keyword evidence="1" id="KW-0472">Membrane</keyword>
<dbReference type="Proteomes" id="UP001145050">
    <property type="component" value="Unassembled WGS sequence"/>
</dbReference>